<gene>
    <name evidence="3" type="ORF">HMPREF0860_1671</name>
    <name evidence="2" type="ORF">HMPREF1325_0536</name>
</gene>
<dbReference type="AlphaFoldDB" id="U1GPL3"/>
<dbReference type="PATRIC" id="fig|1125725.3.peg.2065"/>
<protein>
    <submittedName>
        <fullName evidence="2">PF09861 family protein</fullName>
    </submittedName>
</protein>
<dbReference type="InterPro" id="IPR018657">
    <property type="entry name" value="LarA-like_N"/>
</dbReference>
<dbReference type="STRING" id="1125725.HMPREF1325_0536"/>
<evidence type="ECO:0000313" key="4">
    <source>
        <dbReference type="Proteomes" id="UP000016412"/>
    </source>
</evidence>
<proteinExistence type="predicted"/>
<sequence>MTNRRRDSQWDRDGVIHEMLKDVPIPRMGIVKQYFKDNSISDIPGAIKKEFCRPEIAKTIRPGDSIAITVGSRGIANIPLITREIVRNVKKLGCKPFIIPAMGSHGGATAQGQKEYLEGLGVTEEYIEAPIISSMDTVKIAETDDGKEVRIDVNAAHADGIIVAGRIKPHTAFRGEFESGLYKMMTIGLGKQKGAEFCHSEGFKNMAHNVKTFGKIILDRAPILFGLALVEDSFDNTAIIEAIPVNQIPTREPELLLKAKALMPKIYINKIDILIVDQIGKNFSGDGMDPNITASYCTPYAHGGPDVQRYIVLDLSDETHGNAIGAGMADFSTKRMFDKMDFDAAYPNALTCTVLKGAKVPVILKNDKTAIQAAIFTCVGIDKKSPRIVRIANSAHIEKIMVSEALKAEVEAHTDMGFLSEFQDLDFDKEGNLKIGEF</sequence>
<dbReference type="GO" id="GO:0050043">
    <property type="term" value="F:lactate racemase activity"/>
    <property type="evidence" value="ECO:0007669"/>
    <property type="project" value="InterPro"/>
</dbReference>
<reference evidence="4 5" key="1">
    <citation type="submission" date="2013-08" db="EMBL/GenBank/DDBJ databases">
        <authorList>
            <person name="Durkin A.S."/>
            <person name="Haft D.R."/>
            <person name="McCorrison J."/>
            <person name="Torralba M."/>
            <person name="Gillis M."/>
            <person name="Haft D.H."/>
            <person name="Methe B."/>
            <person name="Sutton G."/>
            <person name="Nelson K.E."/>
        </authorList>
    </citation>
    <scope>NUCLEOTIDE SEQUENCE [LARGE SCALE GENOMIC DNA]</scope>
    <source>
        <strain evidence="3 5">ATCC 35536</strain>
        <strain evidence="2 4">VPI DR56BR1116</strain>
    </source>
</reference>
<evidence type="ECO:0000313" key="3">
    <source>
        <dbReference type="EMBL" id="ERK04376.1"/>
    </source>
</evidence>
<dbReference type="EMBL" id="AUZJ01000053">
    <property type="protein sequence ID" value="ERF59945.1"/>
    <property type="molecule type" value="Genomic_DNA"/>
</dbReference>
<evidence type="ECO:0000313" key="5">
    <source>
        <dbReference type="Proteomes" id="UP000016646"/>
    </source>
</evidence>
<dbReference type="EMBL" id="AVQI01000022">
    <property type="protein sequence ID" value="ERK04376.1"/>
    <property type="molecule type" value="Genomic_DNA"/>
</dbReference>
<dbReference type="Proteomes" id="UP000016646">
    <property type="component" value="Unassembled WGS sequence"/>
</dbReference>
<dbReference type="OrthoDB" id="9788398at2"/>
<evidence type="ECO:0000313" key="2">
    <source>
        <dbReference type="EMBL" id="ERF59945.1"/>
    </source>
</evidence>
<organism evidence="2 4">
    <name type="scientific">Treponema socranskii subsp. socranskii VPI DR56BR1116 = ATCC 35536</name>
    <dbReference type="NCBI Taxonomy" id="1125725"/>
    <lineage>
        <taxon>Bacteria</taxon>
        <taxon>Pseudomonadati</taxon>
        <taxon>Spirochaetota</taxon>
        <taxon>Spirochaetia</taxon>
        <taxon>Spirochaetales</taxon>
        <taxon>Treponemataceae</taxon>
        <taxon>Treponema</taxon>
    </lineage>
</organism>
<feature type="domain" description="LarA-like N-terminal" evidence="1">
    <location>
        <begin position="41"/>
        <end position="201"/>
    </location>
</feature>
<keyword evidence="5" id="KW-1185">Reference proteome</keyword>
<dbReference type="eggNOG" id="COG2768">
    <property type="taxonomic scope" value="Bacteria"/>
</dbReference>
<dbReference type="Pfam" id="PF09861">
    <property type="entry name" value="Lar_N"/>
    <property type="match status" value="1"/>
</dbReference>
<dbReference type="Proteomes" id="UP000016412">
    <property type="component" value="Unassembled WGS sequence"/>
</dbReference>
<comment type="caution">
    <text evidence="2">The sequence shown here is derived from an EMBL/GenBank/DDBJ whole genome shotgun (WGS) entry which is preliminary data.</text>
</comment>
<dbReference type="RefSeq" id="WP_021331058.1">
    <property type="nucleotide sequence ID" value="NZ_AUZJ01000053.1"/>
</dbReference>
<accession>U1GPL3</accession>
<name>U1GPL3_TRESO</name>
<evidence type="ECO:0000259" key="1">
    <source>
        <dbReference type="Pfam" id="PF09861"/>
    </source>
</evidence>
<dbReference type="Gene3D" id="3.40.50.11440">
    <property type="match status" value="1"/>
</dbReference>